<organism evidence="1 2">
    <name type="scientific">Paractinoplanes aksuensis</name>
    <dbReference type="NCBI Taxonomy" id="2939490"/>
    <lineage>
        <taxon>Bacteria</taxon>
        <taxon>Bacillati</taxon>
        <taxon>Actinomycetota</taxon>
        <taxon>Actinomycetes</taxon>
        <taxon>Micromonosporales</taxon>
        <taxon>Micromonosporaceae</taxon>
        <taxon>Paractinoplanes</taxon>
    </lineage>
</organism>
<reference evidence="1 2" key="1">
    <citation type="submission" date="2022-06" db="EMBL/GenBank/DDBJ databases">
        <title>New Species of the Genus Actinoplanes, ActinopZanes ferrugineus.</title>
        <authorList>
            <person name="Ding P."/>
        </authorList>
    </citation>
    <scope>NUCLEOTIDE SEQUENCE [LARGE SCALE GENOMIC DNA]</scope>
    <source>
        <strain evidence="1 2">TRM88003</strain>
    </source>
</reference>
<keyword evidence="2" id="KW-1185">Reference proteome</keyword>
<dbReference type="EMBL" id="JAMYJR010000011">
    <property type="protein sequence ID" value="MCO8271328.1"/>
    <property type="molecule type" value="Genomic_DNA"/>
</dbReference>
<sequence>MLVAALAVLLVLGGVAGWGISKIGGAPETNADGPSATAVAGGLMRSCGTGFCPLEPLCWGGVTAISGKAHPPSRIDCTQEHSWETFVALEVPEGAVGVRQDSLMGREEIANACSAAVMATRSEDPAATRSWRREAWPIALPEGSIPLMHCIAAPALGGTTGGAFQVG</sequence>
<proteinExistence type="predicted"/>
<dbReference type="Proteomes" id="UP001523369">
    <property type="component" value="Unassembled WGS sequence"/>
</dbReference>
<accession>A0ABT1DKF2</accession>
<comment type="caution">
    <text evidence="1">The sequence shown here is derived from an EMBL/GenBank/DDBJ whole genome shotgun (WGS) entry which is preliminary data.</text>
</comment>
<evidence type="ECO:0000313" key="1">
    <source>
        <dbReference type="EMBL" id="MCO8271328.1"/>
    </source>
</evidence>
<gene>
    <name evidence="1" type="ORF">M1L60_12060</name>
</gene>
<name>A0ABT1DKF2_9ACTN</name>
<protein>
    <submittedName>
        <fullName evidence="1">Uncharacterized protein</fullName>
    </submittedName>
</protein>
<evidence type="ECO:0000313" key="2">
    <source>
        <dbReference type="Proteomes" id="UP001523369"/>
    </source>
</evidence>
<dbReference type="RefSeq" id="WP_253237459.1">
    <property type="nucleotide sequence ID" value="NZ_JAMYJR010000011.1"/>
</dbReference>